<dbReference type="PIRSF" id="PIRSF021383">
    <property type="entry name" value="YunB"/>
    <property type="match status" value="1"/>
</dbReference>
<evidence type="ECO:0000313" key="1">
    <source>
        <dbReference type="EMBL" id="RQD77260.1"/>
    </source>
</evidence>
<dbReference type="AlphaFoldDB" id="A0A424YGV7"/>
<dbReference type="NCBIfam" id="TIGR02832">
    <property type="entry name" value="spo_yunB"/>
    <property type="match status" value="1"/>
</dbReference>
<evidence type="ECO:0000313" key="2">
    <source>
        <dbReference type="Proteomes" id="UP000285138"/>
    </source>
</evidence>
<dbReference type="EMBL" id="QZAA01000076">
    <property type="protein sequence ID" value="RQD77260.1"/>
    <property type="molecule type" value="Genomic_DNA"/>
</dbReference>
<organism evidence="1 2">
    <name type="scientific">Candidatus Syntrophonatronum acetioxidans</name>
    <dbReference type="NCBI Taxonomy" id="1795816"/>
    <lineage>
        <taxon>Bacteria</taxon>
        <taxon>Bacillati</taxon>
        <taxon>Bacillota</taxon>
        <taxon>Clostridia</taxon>
        <taxon>Eubacteriales</taxon>
        <taxon>Syntrophomonadaceae</taxon>
        <taxon>Candidatus Syntrophonatronum</taxon>
    </lineage>
</organism>
<sequence>MAGFLIAALMLFLVGKFLSHMEQNLRPTIISAALYYTDMLATEAINEAVREEVAESMSYENLVQIEKDRQGRIVMARVNTREVNRIMSVTTLKVQETLRSMEGEVIKLPLGQALGSYILANLGPKIPIVMVPLGRVNTSIDDVFEEAGINQTRHKLYFNINAQVQILIPFIASRTEVVTQVPLAEFIYQGEVPDTVINLQFPGN</sequence>
<accession>A0A424YGV7</accession>
<protein>
    <submittedName>
        <fullName evidence="1">Sporulation protein YunB</fullName>
    </submittedName>
</protein>
<name>A0A424YGV7_9FIRM</name>
<comment type="caution">
    <text evidence="1">The sequence shown here is derived from an EMBL/GenBank/DDBJ whole genome shotgun (WGS) entry which is preliminary data.</text>
</comment>
<proteinExistence type="predicted"/>
<dbReference type="InterPro" id="IPR014197">
    <property type="entry name" value="Sporulation_prot_YunB"/>
</dbReference>
<dbReference type="Proteomes" id="UP000285138">
    <property type="component" value="Unassembled WGS sequence"/>
</dbReference>
<reference evidence="1 2" key="1">
    <citation type="submission" date="2018-08" db="EMBL/GenBank/DDBJ databases">
        <title>The metabolism and importance of syntrophic acetate oxidation coupled to methane or sulfide production in haloalkaline environments.</title>
        <authorList>
            <person name="Timmers P.H.A."/>
            <person name="Vavourakis C.D."/>
            <person name="Sorokin D.Y."/>
            <person name="Sinninghe Damste J.S."/>
            <person name="Muyzer G."/>
            <person name="Stams A.J.M."/>
            <person name="Plugge C.M."/>
        </authorList>
    </citation>
    <scope>NUCLEOTIDE SEQUENCE [LARGE SCALE GENOMIC DNA]</scope>
    <source>
        <strain evidence="1">MSAO_Bac1</strain>
    </source>
</reference>
<dbReference type="Pfam" id="PF09560">
    <property type="entry name" value="Spore_YunB"/>
    <property type="match status" value="1"/>
</dbReference>
<gene>
    <name evidence="1" type="primary">yunB</name>
    <name evidence="1" type="ORF">D5R97_02880</name>
</gene>